<dbReference type="EMBL" id="BIFH01000042">
    <property type="protein sequence ID" value="GCE00761.1"/>
    <property type="molecule type" value="Genomic_DNA"/>
</dbReference>
<dbReference type="NCBIfam" id="NF006421">
    <property type="entry name" value="PRK08673.1"/>
    <property type="match status" value="1"/>
</dbReference>
<dbReference type="NCBIfam" id="TIGR01361">
    <property type="entry name" value="DAHP_synth_Bsub"/>
    <property type="match status" value="1"/>
</dbReference>
<name>A0A401Z1W0_9ACTN</name>
<protein>
    <submittedName>
        <fullName evidence="3">Phospho-2-dehydro-3-deoxyheptonate aldolase</fullName>
    </submittedName>
</protein>
<organism evidence="3 4">
    <name type="scientific">Embleya hyalina</name>
    <dbReference type="NCBI Taxonomy" id="516124"/>
    <lineage>
        <taxon>Bacteria</taxon>
        <taxon>Bacillati</taxon>
        <taxon>Actinomycetota</taxon>
        <taxon>Actinomycetes</taxon>
        <taxon>Kitasatosporales</taxon>
        <taxon>Streptomycetaceae</taxon>
        <taxon>Embleya</taxon>
    </lineage>
</organism>
<feature type="domain" description="DAHP synthetase I/KDSA" evidence="2">
    <location>
        <begin position="85"/>
        <end position="326"/>
    </location>
</feature>
<evidence type="ECO:0000313" key="3">
    <source>
        <dbReference type="EMBL" id="GCE00761.1"/>
    </source>
</evidence>
<dbReference type="RefSeq" id="WP_126642462.1">
    <property type="nucleotide sequence ID" value="NZ_BIFH01000042.1"/>
</dbReference>
<dbReference type="SUPFAM" id="SSF51569">
    <property type="entry name" value="Aldolase"/>
    <property type="match status" value="1"/>
</dbReference>
<evidence type="ECO:0000259" key="2">
    <source>
        <dbReference type="Pfam" id="PF00793"/>
    </source>
</evidence>
<dbReference type="GO" id="GO:0009073">
    <property type="term" value="P:aromatic amino acid family biosynthetic process"/>
    <property type="evidence" value="ECO:0007669"/>
    <property type="project" value="InterPro"/>
</dbReference>
<dbReference type="GO" id="GO:0016832">
    <property type="term" value="F:aldehyde-lyase activity"/>
    <property type="evidence" value="ECO:0007669"/>
    <property type="project" value="InterPro"/>
</dbReference>
<dbReference type="InterPro" id="IPR052899">
    <property type="entry name" value="Class-I_DAHP_synthase"/>
</dbReference>
<sequence length="351" mass="36928">MIVVLERETDAVRAAGISAELASAGVATTPGTEAGGRAVLVSEREVSADQSTWIRGLPGVAEVTVTPGKYRLTSRVFRPTTTTVEVGAGVVIGGPGFVVAAGPCAVESAGQLDSVARAVADGGAAVLRGGAFKPRSSPYSFQGLEEHGLRLLEEQRDRTGLPVVTEVLEPAWIERVAKSADILQIGARNMQNYPLLREAGRSGLPVLLKRGLSATVEEWLLAAEYVLLEGNPNVILCERGIRSYEPSTRFTLDLSAIPVVKRVSHLPVIVDPSHSGGRADLVRPLALAAAAAGADGLLVDVHTDPTSARCDADQALTAPEFAELVEALERVLYAVDRPLTRPLWAPTAEAV</sequence>
<keyword evidence="1" id="KW-0808">Transferase</keyword>
<dbReference type="PANTHER" id="PTHR43018:SF1">
    <property type="entry name" value="PROTEIN AROA(G)"/>
    <property type="match status" value="1"/>
</dbReference>
<evidence type="ECO:0000256" key="1">
    <source>
        <dbReference type="ARBA" id="ARBA00022679"/>
    </source>
</evidence>
<dbReference type="Proteomes" id="UP000286931">
    <property type="component" value="Unassembled WGS sequence"/>
</dbReference>
<dbReference type="InterPro" id="IPR006218">
    <property type="entry name" value="DAHP1/KDSA"/>
</dbReference>
<dbReference type="Gene3D" id="3.20.20.70">
    <property type="entry name" value="Aldolase class I"/>
    <property type="match status" value="1"/>
</dbReference>
<keyword evidence="4" id="KW-1185">Reference proteome</keyword>
<reference evidence="3 4" key="1">
    <citation type="submission" date="2018-12" db="EMBL/GenBank/DDBJ databases">
        <title>Draft genome sequence of Embleya hyalina NBRC 13850T.</title>
        <authorList>
            <person name="Komaki H."/>
            <person name="Hosoyama A."/>
            <person name="Kimura A."/>
            <person name="Ichikawa N."/>
            <person name="Tamura T."/>
        </authorList>
    </citation>
    <scope>NUCLEOTIDE SEQUENCE [LARGE SCALE GENOMIC DNA]</scope>
    <source>
        <strain evidence="3 4">NBRC 13850</strain>
    </source>
</reference>
<dbReference type="NCBIfam" id="NF009239">
    <property type="entry name" value="PRK12595.1"/>
    <property type="match status" value="1"/>
</dbReference>
<proteinExistence type="predicted"/>
<comment type="caution">
    <text evidence="3">The sequence shown here is derived from an EMBL/GenBank/DDBJ whole genome shotgun (WGS) entry which is preliminary data.</text>
</comment>
<gene>
    <name evidence="3" type="primary">aroF_1</name>
    <name evidence="3" type="ORF">EHYA_08487</name>
</gene>
<accession>A0A401Z1W0</accession>
<dbReference type="Pfam" id="PF00793">
    <property type="entry name" value="DAHP_synth_1"/>
    <property type="match status" value="1"/>
</dbReference>
<dbReference type="AlphaFoldDB" id="A0A401Z1W0"/>
<evidence type="ECO:0000313" key="4">
    <source>
        <dbReference type="Proteomes" id="UP000286931"/>
    </source>
</evidence>
<dbReference type="InterPro" id="IPR006268">
    <property type="entry name" value="DAHP_syn_2"/>
</dbReference>
<dbReference type="InterPro" id="IPR013785">
    <property type="entry name" value="Aldolase_TIM"/>
</dbReference>
<dbReference type="OrthoDB" id="9802281at2"/>
<dbReference type="PANTHER" id="PTHR43018">
    <property type="entry name" value="PHOSPHO-2-DEHYDRO-3-DEOXYHEPTONATE ALDOLASE"/>
    <property type="match status" value="1"/>
</dbReference>
<dbReference type="GO" id="GO:0016740">
    <property type="term" value="F:transferase activity"/>
    <property type="evidence" value="ECO:0007669"/>
    <property type="project" value="UniProtKB-KW"/>
</dbReference>